<dbReference type="PIRSF" id="PIRSF006232">
    <property type="entry name" value="Pirin"/>
    <property type="match status" value="1"/>
</dbReference>
<reference evidence="6 7" key="1">
    <citation type="submission" date="2016-11" db="EMBL/GenBank/DDBJ databases">
        <title>Genome sequence of Sphingomonas jeddahensis G39.</title>
        <authorList>
            <person name="Poehlein A."/>
            <person name="Wuebbeler J.H."/>
            <person name="Steinbuechel A."/>
            <person name="Daniel R."/>
        </authorList>
    </citation>
    <scope>NUCLEOTIDE SEQUENCE [LARGE SCALE GENOMIC DNA]</scope>
    <source>
        <strain evidence="6 7">G39</strain>
    </source>
</reference>
<dbReference type="OrthoDB" id="9780903at2"/>
<comment type="caution">
    <text evidence="6">The sequence shown here is derived from an EMBL/GenBank/DDBJ whole genome shotgun (WGS) entry which is preliminary data.</text>
</comment>
<dbReference type="GO" id="GO:0046872">
    <property type="term" value="F:metal ion binding"/>
    <property type="evidence" value="ECO:0007669"/>
    <property type="project" value="UniProtKB-KW"/>
</dbReference>
<evidence type="ECO:0000256" key="1">
    <source>
        <dbReference type="ARBA" id="ARBA00008416"/>
    </source>
</evidence>
<name>A0A1V2ESV6_9SPHN</name>
<dbReference type="InterPro" id="IPR014710">
    <property type="entry name" value="RmlC-like_jellyroll"/>
</dbReference>
<dbReference type="Pfam" id="PF05726">
    <property type="entry name" value="Pirin_C"/>
    <property type="match status" value="1"/>
</dbReference>
<feature type="binding site" evidence="2">
    <location>
        <position position="62"/>
    </location>
    <ligand>
        <name>Fe cation</name>
        <dbReference type="ChEBI" id="CHEBI:24875"/>
    </ligand>
</feature>
<evidence type="ECO:0000313" key="6">
    <source>
        <dbReference type="EMBL" id="ONF95577.1"/>
    </source>
</evidence>
<comment type="cofactor">
    <cofactor evidence="2">
        <name>Fe cation</name>
        <dbReference type="ChEBI" id="CHEBI:24875"/>
    </cofactor>
    <text evidence="2">Binds 1 Fe cation per subunit.</text>
</comment>
<keyword evidence="6" id="KW-0560">Oxidoreductase</keyword>
<dbReference type="RefSeq" id="WP_076745015.1">
    <property type="nucleotide sequence ID" value="NZ_MPSB01000010.1"/>
</dbReference>
<dbReference type="AlphaFoldDB" id="A0A1V2ESV6"/>
<feature type="binding site" evidence="2">
    <location>
        <position position="106"/>
    </location>
    <ligand>
        <name>Fe cation</name>
        <dbReference type="ChEBI" id="CHEBI:24875"/>
    </ligand>
</feature>
<organism evidence="6 7">
    <name type="scientific">Sphingomonas jeddahensis</name>
    <dbReference type="NCBI Taxonomy" id="1915074"/>
    <lineage>
        <taxon>Bacteria</taxon>
        <taxon>Pseudomonadati</taxon>
        <taxon>Pseudomonadota</taxon>
        <taxon>Alphaproteobacteria</taxon>
        <taxon>Sphingomonadales</taxon>
        <taxon>Sphingomonadaceae</taxon>
        <taxon>Sphingomonas</taxon>
    </lineage>
</organism>
<accession>A0A1V2ESV6</accession>
<dbReference type="InterPro" id="IPR011051">
    <property type="entry name" value="RmlC_Cupin_sf"/>
</dbReference>
<dbReference type="EC" id="1.13.11.24" evidence="6"/>
<evidence type="ECO:0000313" key="7">
    <source>
        <dbReference type="Proteomes" id="UP000188729"/>
    </source>
</evidence>
<dbReference type="Gene3D" id="2.60.120.10">
    <property type="entry name" value="Jelly Rolls"/>
    <property type="match status" value="2"/>
</dbReference>
<feature type="domain" description="Pirin C-terminal" evidence="5">
    <location>
        <begin position="179"/>
        <end position="277"/>
    </location>
</feature>
<keyword evidence="6" id="KW-0223">Dioxygenase</keyword>
<keyword evidence="2" id="KW-0408">Iron</keyword>
<feature type="binding site" evidence="2">
    <location>
        <position position="104"/>
    </location>
    <ligand>
        <name>Fe cation</name>
        <dbReference type="ChEBI" id="CHEBI:24875"/>
    </ligand>
</feature>
<dbReference type="GO" id="GO:0008127">
    <property type="term" value="F:quercetin 2,3-dioxygenase activity"/>
    <property type="evidence" value="ECO:0007669"/>
    <property type="project" value="UniProtKB-EC"/>
</dbReference>
<keyword evidence="2" id="KW-0479">Metal-binding</keyword>
<protein>
    <submittedName>
        <fullName evidence="6">Quercetin 2,3-dioxygenase</fullName>
        <ecNumber evidence="6">1.13.11.24</ecNumber>
    </submittedName>
</protein>
<dbReference type="Pfam" id="PF02678">
    <property type="entry name" value="Pirin"/>
    <property type="match status" value="1"/>
</dbReference>
<dbReference type="InterPro" id="IPR003829">
    <property type="entry name" value="Pirin_N_dom"/>
</dbReference>
<sequence>MTRDELFELTLLPATHDIGGFKVHRTLPHRERTMVGPFLFFDQMGPAALPPGQGVDVRPHPHINLSTVTYLFDGALGHRDSLGTDIVIRPGAVNLMTAGTGIVHSERSPADERPGGPALAGIQTWLALPDGREEIDPAFEHVAADRLPVIEGAGVTARIIMGDLWGKSAPTTTYAGTIYADIVLAAGASVPIDADADERAVYLVEGDATLEGVPLEPQRLYVLRPGIAATLRSTSGARAMLAGGEAFKTPRHVWWNFVSSSRERIQEAKRAWMAREFPVVPGDEVEWIPIPGQPKTVSYP</sequence>
<dbReference type="Proteomes" id="UP000188729">
    <property type="component" value="Unassembled WGS sequence"/>
</dbReference>
<feature type="domain" description="Pirin N-terminal" evidence="4">
    <location>
        <begin position="21"/>
        <end position="126"/>
    </location>
</feature>
<dbReference type="InterPro" id="IPR012093">
    <property type="entry name" value="Pirin"/>
</dbReference>
<evidence type="ECO:0000259" key="5">
    <source>
        <dbReference type="Pfam" id="PF05726"/>
    </source>
</evidence>
<dbReference type="CDD" id="cd02909">
    <property type="entry name" value="cupin_pirin_N"/>
    <property type="match status" value="1"/>
</dbReference>
<evidence type="ECO:0000256" key="3">
    <source>
        <dbReference type="RuleBase" id="RU003457"/>
    </source>
</evidence>
<comment type="similarity">
    <text evidence="1 3">Belongs to the pirin family.</text>
</comment>
<proteinExistence type="inferred from homology"/>
<evidence type="ECO:0000256" key="2">
    <source>
        <dbReference type="PIRSR" id="PIRSR006232-1"/>
    </source>
</evidence>
<dbReference type="InterPro" id="IPR008778">
    <property type="entry name" value="Pirin_C_dom"/>
</dbReference>
<dbReference type="SUPFAM" id="SSF51182">
    <property type="entry name" value="RmlC-like cupins"/>
    <property type="match status" value="1"/>
</dbReference>
<dbReference type="PANTHER" id="PTHR13903">
    <property type="entry name" value="PIRIN-RELATED"/>
    <property type="match status" value="1"/>
</dbReference>
<feature type="binding site" evidence="2">
    <location>
        <position position="60"/>
    </location>
    <ligand>
        <name>Fe cation</name>
        <dbReference type="ChEBI" id="CHEBI:24875"/>
    </ligand>
</feature>
<keyword evidence="7" id="KW-1185">Reference proteome</keyword>
<dbReference type="STRING" id="1915074.SPHI_22440"/>
<gene>
    <name evidence="6" type="primary">yhhW_2</name>
    <name evidence="6" type="ORF">SPHI_22440</name>
</gene>
<dbReference type="EMBL" id="MPSB01000010">
    <property type="protein sequence ID" value="ONF95577.1"/>
    <property type="molecule type" value="Genomic_DNA"/>
</dbReference>
<evidence type="ECO:0000259" key="4">
    <source>
        <dbReference type="Pfam" id="PF02678"/>
    </source>
</evidence>
<dbReference type="PANTHER" id="PTHR13903:SF8">
    <property type="entry name" value="PIRIN"/>
    <property type="match status" value="1"/>
</dbReference>